<dbReference type="GO" id="GO:0005524">
    <property type="term" value="F:ATP binding"/>
    <property type="evidence" value="ECO:0007669"/>
    <property type="project" value="UniProtKB-UniRule"/>
</dbReference>
<protein>
    <recommendedName>
        <fullName evidence="8">Protein kinase domain-containing protein</fullName>
    </recommendedName>
</protein>
<evidence type="ECO:0000256" key="3">
    <source>
        <dbReference type="ARBA" id="ARBA00022741"/>
    </source>
</evidence>
<proteinExistence type="predicted"/>
<dbReference type="InterPro" id="IPR017441">
    <property type="entry name" value="Protein_kinase_ATP_BS"/>
</dbReference>
<evidence type="ECO:0000256" key="2">
    <source>
        <dbReference type="ARBA" id="ARBA00022679"/>
    </source>
</evidence>
<feature type="region of interest" description="Disordered" evidence="7">
    <location>
        <begin position="1"/>
        <end position="140"/>
    </location>
</feature>
<feature type="compositionally biased region" description="Polar residues" evidence="7">
    <location>
        <begin position="117"/>
        <end position="140"/>
    </location>
</feature>
<dbReference type="GO" id="GO:0005737">
    <property type="term" value="C:cytoplasm"/>
    <property type="evidence" value="ECO:0000318"/>
    <property type="project" value="GO_Central"/>
</dbReference>
<dbReference type="InParanoid" id="A9VCZ0"/>
<evidence type="ECO:0000259" key="8">
    <source>
        <dbReference type="PROSITE" id="PS50011"/>
    </source>
</evidence>
<dbReference type="PROSITE" id="PS00107">
    <property type="entry name" value="PROTEIN_KINASE_ATP"/>
    <property type="match status" value="1"/>
</dbReference>
<evidence type="ECO:0000313" key="10">
    <source>
        <dbReference type="Proteomes" id="UP000001357"/>
    </source>
</evidence>
<dbReference type="PROSITE" id="PS50011">
    <property type="entry name" value="PROTEIN_KINASE_DOM"/>
    <property type="match status" value="1"/>
</dbReference>
<feature type="domain" description="Protein kinase" evidence="8">
    <location>
        <begin position="228"/>
        <end position="508"/>
    </location>
</feature>
<gene>
    <name evidence="9" type="ORF">MONBRDRAFT_30080</name>
</gene>
<dbReference type="Proteomes" id="UP000001357">
    <property type="component" value="Unassembled WGS sequence"/>
</dbReference>
<dbReference type="GO" id="GO:0005634">
    <property type="term" value="C:nucleus"/>
    <property type="evidence" value="ECO:0000318"/>
    <property type="project" value="GO_Central"/>
</dbReference>
<feature type="compositionally biased region" description="Polar residues" evidence="7">
    <location>
        <begin position="52"/>
        <end position="110"/>
    </location>
</feature>
<dbReference type="AlphaFoldDB" id="A9VCZ0"/>
<dbReference type="SUPFAM" id="SSF56112">
    <property type="entry name" value="Protein kinase-like (PK-like)"/>
    <property type="match status" value="1"/>
</dbReference>
<dbReference type="InterPro" id="IPR050205">
    <property type="entry name" value="CDPK_Ser/Thr_kinases"/>
</dbReference>
<organism evidence="9 10">
    <name type="scientific">Monosiga brevicollis</name>
    <name type="common">Choanoflagellate</name>
    <dbReference type="NCBI Taxonomy" id="81824"/>
    <lineage>
        <taxon>Eukaryota</taxon>
        <taxon>Choanoflagellata</taxon>
        <taxon>Craspedida</taxon>
        <taxon>Salpingoecidae</taxon>
        <taxon>Monosiga</taxon>
    </lineage>
</organism>
<evidence type="ECO:0000256" key="7">
    <source>
        <dbReference type="SAM" id="MobiDB-lite"/>
    </source>
</evidence>
<dbReference type="GO" id="GO:0005516">
    <property type="term" value="F:calmodulin binding"/>
    <property type="evidence" value="ECO:0000318"/>
    <property type="project" value="GO_Central"/>
</dbReference>
<reference evidence="9 10" key="1">
    <citation type="journal article" date="2008" name="Nature">
        <title>The genome of the choanoflagellate Monosiga brevicollis and the origin of metazoans.</title>
        <authorList>
            <consortium name="JGI Sequencing"/>
            <person name="King N."/>
            <person name="Westbrook M.J."/>
            <person name="Young S.L."/>
            <person name="Kuo A."/>
            <person name="Abedin M."/>
            <person name="Chapman J."/>
            <person name="Fairclough S."/>
            <person name="Hellsten U."/>
            <person name="Isogai Y."/>
            <person name="Letunic I."/>
            <person name="Marr M."/>
            <person name="Pincus D."/>
            <person name="Putnam N."/>
            <person name="Rokas A."/>
            <person name="Wright K.J."/>
            <person name="Zuzow R."/>
            <person name="Dirks W."/>
            <person name="Good M."/>
            <person name="Goodstein D."/>
            <person name="Lemons D."/>
            <person name="Li W."/>
            <person name="Lyons J.B."/>
            <person name="Morris A."/>
            <person name="Nichols S."/>
            <person name="Richter D.J."/>
            <person name="Salamov A."/>
            <person name="Bork P."/>
            <person name="Lim W.A."/>
            <person name="Manning G."/>
            <person name="Miller W.T."/>
            <person name="McGinnis W."/>
            <person name="Shapiro H."/>
            <person name="Tjian R."/>
            <person name="Grigoriev I.V."/>
            <person name="Rokhsar D."/>
        </authorList>
    </citation>
    <scope>NUCLEOTIDE SEQUENCE [LARGE SCALE GENOMIC DNA]</scope>
    <source>
        <strain evidence="10">MX1 / ATCC 50154</strain>
    </source>
</reference>
<dbReference type="InterPro" id="IPR011009">
    <property type="entry name" value="Kinase-like_dom_sf"/>
</dbReference>
<dbReference type="GO" id="GO:0004683">
    <property type="term" value="F:calcium/calmodulin-dependent protein kinase activity"/>
    <property type="evidence" value="ECO:0000318"/>
    <property type="project" value="GO_Central"/>
</dbReference>
<dbReference type="InterPro" id="IPR008271">
    <property type="entry name" value="Ser/Thr_kinase_AS"/>
</dbReference>
<evidence type="ECO:0000313" key="9">
    <source>
        <dbReference type="EMBL" id="EDQ84586.1"/>
    </source>
</evidence>
<dbReference type="Gene3D" id="1.10.510.10">
    <property type="entry name" value="Transferase(Phosphotransferase) domain 1"/>
    <property type="match status" value="1"/>
</dbReference>
<dbReference type="eggNOG" id="KOG0607">
    <property type="taxonomic scope" value="Eukaryota"/>
</dbReference>
<dbReference type="STRING" id="81824.A9VCZ0"/>
<keyword evidence="3 6" id="KW-0547">Nucleotide-binding</keyword>
<dbReference type="GeneID" id="5895903"/>
<dbReference type="FunCoup" id="A9VCZ0">
    <property type="interactions" value="1018"/>
</dbReference>
<dbReference type="PANTHER" id="PTHR24349">
    <property type="entry name" value="SERINE/THREONINE-PROTEIN KINASE"/>
    <property type="match status" value="1"/>
</dbReference>
<dbReference type="EMBL" id="CH991584">
    <property type="protein sequence ID" value="EDQ84586.1"/>
    <property type="molecule type" value="Genomic_DNA"/>
</dbReference>
<dbReference type="KEGG" id="mbr:MONBRDRAFT_30080"/>
<keyword evidence="4" id="KW-0418">Kinase</keyword>
<keyword evidence="5 6" id="KW-0067">ATP-binding</keyword>
<dbReference type="InterPro" id="IPR000719">
    <property type="entry name" value="Prot_kinase_dom"/>
</dbReference>
<sequence length="596" mass="65763">MSALDRGESGAEQLGTPVPPLPQNSEEGRSLRSSAEPDVFTFDSLRGATVLNRLQNGSPHRSNGQGSNPETPTNIDSYPSSSQDDAASSRTARSHNDSVLSPHSSTQYPASSAPRAISSQNPTPVSSSTSSRDDLNASTDSNSALLNVALPDRKAVKKKKKKVVIKQKPISFDGETSASPLYLTAQPYLTHCLVPKPPTPFFFCLMRTSYPLIPLPPLCCWIAMAERYRMGPQLGKGAFSVVNECFEYETHKRRAVKIVFKATDQFDRKQVLREIDIAVRVGACPNVVQYFTYIEEPDRFCIVYEHMAGGNLMECIRGLSAFTERLASMVIRDVASGISYLHRNGIVHRDIKPQNILCQHEGKVTPAKICDFNLAAVIDSSNGSKPLMTPVGTPEYMSPEVADAIFGGAASYDFLCDCWSLGVVTYLILSGQAPFRGPANSNTAAQLRGQMAALHTEELLDAISGGEFSFPASHWHHISSGAKDFITRLLVRAEDRLTARQVLMHPWIRHDPPAIALKTPEILRDRQRRNTLDQFADAANATHRRMNVSSESLKLCHPTKSTISQRRRSSRHVVARAFNEIRENDLDELVTPSFRD</sequence>
<feature type="binding site" evidence="6">
    <location>
        <position position="261"/>
    </location>
    <ligand>
        <name>ATP</name>
        <dbReference type="ChEBI" id="CHEBI:30616"/>
    </ligand>
</feature>
<dbReference type="RefSeq" id="XP_001750613.1">
    <property type="nucleotide sequence ID" value="XM_001750561.1"/>
</dbReference>
<evidence type="ECO:0000256" key="4">
    <source>
        <dbReference type="ARBA" id="ARBA00022777"/>
    </source>
</evidence>
<keyword evidence="10" id="KW-1185">Reference proteome</keyword>
<evidence type="ECO:0000256" key="5">
    <source>
        <dbReference type="ARBA" id="ARBA00022840"/>
    </source>
</evidence>
<dbReference type="GO" id="GO:0009931">
    <property type="term" value="F:calcium-dependent protein serine/threonine kinase activity"/>
    <property type="evidence" value="ECO:0000318"/>
    <property type="project" value="GO_Central"/>
</dbReference>
<dbReference type="FunFam" id="1.10.510.10:FF:002927">
    <property type="entry name" value="Predicted protein"/>
    <property type="match status" value="1"/>
</dbReference>
<keyword evidence="2" id="KW-0808">Transferase</keyword>
<accession>A9VCZ0</accession>
<keyword evidence="1" id="KW-0723">Serine/threonine-protein kinase</keyword>
<evidence type="ECO:0000256" key="6">
    <source>
        <dbReference type="PROSITE-ProRule" id="PRU10141"/>
    </source>
</evidence>
<dbReference type="GO" id="GO:0035556">
    <property type="term" value="P:intracellular signal transduction"/>
    <property type="evidence" value="ECO:0000318"/>
    <property type="project" value="GO_Central"/>
</dbReference>
<dbReference type="Pfam" id="PF00069">
    <property type="entry name" value="Pkinase"/>
    <property type="match status" value="1"/>
</dbReference>
<dbReference type="SMART" id="SM00220">
    <property type="entry name" value="S_TKc"/>
    <property type="match status" value="1"/>
</dbReference>
<name>A9VCZ0_MONBE</name>
<evidence type="ECO:0000256" key="1">
    <source>
        <dbReference type="ARBA" id="ARBA00022527"/>
    </source>
</evidence>
<dbReference type="PROSITE" id="PS00108">
    <property type="entry name" value="PROTEIN_KINASE_ST"/>
    <property type="match status" value="1"/>
</dbReference>